<proteinExistence type="predicted"/>
<keyword evidence="1" id="KW-0614">Plasmid</keyword>
<dbReference type="Pfam" id="PF04221">
    <property type="entry name" value="RelB"/>
    <property type="match status" value="1"/>
</dbReference>
<organism evidence="1">
    <name type="scientific">Streptococcus mutans</name>
    <dbReference type="NCBI Taxonomy" id="1309"/>
    <lineage>
        <taxon>Bacteria</taxon>
        <taxon>Bacillati</taxon>
        <taxon>Bacillota</taxon>
        <taxon>Bacilli</taxon>
        <taxon>Lactobacillales</taxon>
        <taxon>Streptococcaceae</taxon>
        <taxon>Streptococcus</taxon>
    </lineage>
</organism>
<dbReference type="Gene3D" id="1.10.1220.10">
    <property type="entry name" value="Met repressor-like"/>
    <property type="match status" value="1"/>
</dbReference>
<dbReference type="AlphaFoldDB" id="E9LY74"/>
<geneLocation type="plasmid" evidence="2">
    <name>pNC101</name>
</geneLocation>
<sequence length="92" mass="10739">MLRNRQYNFRVNNDMLEQAKAVLEARNISIPDALNLFVETVVKEQDLPIKTIEERRAETFLAELTSELDKGYQAMLRGEMKDADEVFAKYEL</sequence>
<geneLocation type="plasmid" evidence="1">
    <name>pDC09</name>
</geneLocation>
<dbReference type="InterPro" id="IPR007337">
    <property type="entry name" value="RelB/DinJ"/>
</dbReference>
<accession>E9LY74</accession>
<dbReference type="InterPro" id="IPR013321">
    <property type="entry name" value="Arc_rbn_hlx_hlx"/>
</dbReference>
<dbReference type="EMBL" id="HQ156229">
    <property type="protein sequence ID" value="ADW54085.1"/>
    <property type="molecule type" value="Genomic_DNA"/>
</dbReference>
<reference evidence="1" key="1">
    <citation type="journal article" date="2013" name="J. Oral Microbiol.">
        <title>Cryptic Streptococcus mutans 5.6-kb plasmids encode a toxin-antitoxin system for plasmid stabilization.</title>
        <authorList>
            <person name="Rheinberg A."/>
            <person name="Swierzy I.J."/>
            <person name="Nguyen T.D."/>
            <person name="Horz H.P."/>
            <person name="Conrads G."/>
        </authorList>
    </citation>
    <scope>NUCLEOTIDE SEQUENCE</scope>
    <source>
        <strain evidence="1">DC09</strain>
        <strain evidence="2">NC101</strain>
        <plasmid evidence="1">pDC09</plasmid>
        <plasmid evidence="2">pNC101</plasmid>
    </source>
</reference>
<name>E9LY74_STRMG</name>
<protein>
    <submittedName>
        <fullName evidence="1">RelB</fullName>
    </submittedName>
</protein>
<dbReference type="EMBL" id="HQ156230">
    <property type="protein sequence ID" value="ADW54091.1"/>
    <property type="molecule type" value="Genomic_DNA"/>
</dbReference>
<dbReference type="GO" id="GO:0006355">
    <property type="term" value="P:regulation of DNA-templated transcription"/>
    <property type="evidence" value="ECO:0007669"/>
    <property type="project" value="InterPro"/>
</dbReference>
<evidence type="ECO:0000313" key="2">
    <source>
        <dbReference type="EMBL" id="ADW54091.1"/>
    </source>
</evidence>
<evidence type="ECO:0000313" key="1">
    <source>
        <dbReference type="EMBL" id="ADW54085.1"/>
    </source>
</evidence>